<dbReference type="InterPro" id="IPR005255">
    <property type="entry name" value="PdxA_fam"/>
</dbReference>
<keyword evidence="3" id="KW-0520">NAD</keyword>
<evidence type="ECO:0000256" key="3">
    <source>
        <dbReference type="ARBA" id="ARBA00023027"/>
    </source>
</evidence>
<dbReference type="OrthoDB" id="9801783at2"/>
<dbReference type="PANTHER" id="PTHR30004:SF6">
    <property type="entry name" value="D-THREONATE 4-PHOSPHATE DEHYDROGENASE"/>
    <property type="match status" value="1"/>
</dbReference>
<dbReference type="STRING" id="1028.SAMN05661096_01729"/>
<sequence length="336" mass="37151">MEEINKPTIAITIGDVNSISPEVIIKALEDPRIIKLMTPVVYGSGKILSYYRKALNIRDFNYFQLKKLEELSDKKLNVLNLWEETVNITMGQSSEEAGKYAFISIKKAVEDAIEGNVDAIVTAPINKHNIQSEDFKFAGHTEYLAQAAGVKDSLMLLVDGDLRVGVVTGHIPIHEVSEKVTADKIDSKLDVLEKSLKMDFGIKKPRIAVLGLNPHAGDGGVIGHEEEEIIKPLIEKRKEKGKLVFGPFPADGFFGNQQYKNFDAVLAMYHDQGLIPFKTLAFSNGVNFTAGLPFVRTSPDHGTAYDLAGKGIADETSMRQALFLALDIIKNRKEYS</sequence>
<dbReference type="SUPFAM" id="SSF53659">
    <property type="entry name" value="Isocitrate/Isopropylmalate dehydrogenase-like"/>
    <property type="match status" value="1"/>
</dbReference>
<evidence type="ECO:0000256" key="2">
    <source>
        <dbReference type="ARBA" id="ARBA00023002"/>
    </source>
</evidence>
<dbReference type="PANTHER" id="PTHR30004">
    <property type="entry name" value="4-HYDROXYTHREONINE-4-PHOSPHATE DEHYDROGENASE"/>
    <property type="match status" value="1"/>
</dbReference>
<dbReference type="Proteomes" id="UP000193804">
    <property type="component" value="Unassembled WGS sequence"/>
</dbReference>
<dbReference type="NCBIfam" id="TIGR00557">
    <property type="entry name" value="pdxA"/>
    <property type="match status" value="1"/>
</dbReference>
<reference evidence="5" key="1">
    <citation type="submission" date="2017-04" db="EMBL/GenBank/DDBJ databases">
        <authorList>
            <person name="Varghese N."/>
            <person name="Submissions S."/>
        </authorList>
    </citation>
    <scope>NUCLEOTIDE SEQUENCE [LARGE SCALE GENOMIC DNA]</scope>
    <source>
        <strain evidence="5">DSM 4125</strain>
    </source>
</reference>
<evidence type="ECO:0000313" key="5">
    <source>
        <dbReference type="Proteomes" id="UP000193804"/>
    </source>
</evidence>
<dbReference type="Pfam" id="PF04166">
    <property type="entry name" value="PdxA"/>
    <property type="match status" value="1"/>
</dbReference>
<organism evidence="4 5">
    <name type="scientific">Marivirga sericea</name>
    <dbReference type="NCBI Taxonomy" id="1028"/>
    <lineage>
        <taxon>Bacteria</taxon>
        <taxon>Pseudomonadati</taxon>
        <taxon>Bacteroidota</taxon>
        <taxon>Cytophagia</taxon>
        <taxon>Cytophagales</taxon>
        <taxon>Marivirgaceae</taxon>
        <taxon>Marivirga</taxon>
    </lineage>
</organism>
<dbReference type="GO" id="GO:0046872">
    <property type="term" value="F:metal ion binding"/>
    <property type="evidence" value="ECO:0007669"/>
    <property type="project" value="UniProtKB-KW"/>
</dbReference>
<name>A0A1X7JKH1_9BACT</name>
<gene>
    <name evidence="4" type="ORF">SAMN05661096_01729</name>
</gene>
<dbReference type="RefSeq" id="WP_085516653.1">
    <property type="nucleotide sequence ID" value="NZ_FXAW01000003.1"/>
</dbReference>
<dbReference type="GO" id="GO:0016491">
    <property type="term" value="F:oxidoreductase activity"/>
    <property type="evidence" value="ECO:0007669"/>
    <property type="project" value="UniProtKB-KW"/>
</dbReference>
<keyword evidence="5" id="KW-1185">Reference proteome</keyword>
<proteinExistence type="predicted"/>
<dbReference type="AlphaFoldDB" id="A0A1X7JKH1"/>
<accession>A0A1X7JKH1</accession>
<dbReference type="Gene3D" id="3.40.718.10">
    <property type="entry name" value="Isopropylmalate Dehydrogenase"/>
    <property type="match status" value="1"/>
</dbReference>
<keyword evidence="2" id="KW-0560">Oxidoreductase</keyword>
<dbReference type="EMBL" id="FXAW01000003">
    <property type="protein sequence ID" value="SMG28672.1"/>
    <property type="molecule type" value="Genomic_DNA"/>
</dbReference>
<keyword evidence="1" id="KW-0479">Metal-binding</keyword>
<evidence type="ECO:0000313" key="4">
    <source>
        <dbReference type="EMBL" id="SMG28672.1"/>
    </source>
</evidence>
<protein>
    <submittedName>
        <fullName evidence="4">4-hydroxythreonine-4-phosphate dehydrogenase</fullName>
    </submittedName>
</protein>
<evidence type="ECO:0000256" key="1">
    <source>
        <dbReference type="ARBA" id="ARBA00022723"/>
    </source>
</evidence>
<dbReference type="GO" id="GO:0051287">
    <property type="term" value="F:NAD binding"/>
    <property type="evidence" value="ECO:0007669"/>
    <property type="project" value="InterPro"/>
</dbReference>